<dbReference type="SMART" id="SM00220">
    <property type="entry name" value="S_TKc"/>
    <property type="match status" value="1"/>
</dbReference>
<dbReference type="WBParaSite" id="maker-uti_cns_0004021-snap-gene-0.8-mRNA-1">
    <property type="protein sequence ID" value="maker-uti_cns_0004021-snap-gene-0.8-mRNA-1"/>
    <property type="gene ID" value="maker-uti_cns_0004021-snap-gene-0.8"/>
</dbReference>
<dbReference type="Proteomes" id="UP000095280">
    <property type="component" value="Unplaced"/>
</dbReference>
<keyword evidence="1" id="KW-1185">Reference proteome</keyword>
<dbReference type="CDD" id="cd00180">
    <property type="entry name" value="PKc"/>
    <property type="match status" value="1"/>
</dbReference>
<reference evidence="2" key="1">
    <citation type="submission" date="2016-11" db="UniProtKB">
        <authorList>
            <consortium name="WormBaseParasite"/>
        </authorList>
    </citation>
    <scope>IDENTIFICATION</scope>
</reference>
<sequence>MLKKFTSSLPVLSSQFSSDYLSRSGQADINDSFHGNQQESILLASAHQVCQLASISLNCSDVIDNCRTRKRKSRAGGRRTRKDRNNHNQLCIDWANLDKKEFMKLVSSLNIADLFCEVTMDTVRFSEGAKKWQMCEYVLQRKDRRIFVGGQGFVLFVRRRQHSSSLAMKVCLHSACRSRTERYQLKANLQIAAQRESRFISDLLVYYITAKLFVSVMYKAKHSSLKVIKREIGSFPTGFVKYYSACVLSAVHRLHRIGICHKDIKADNVLIDHRGLPQLADFGLAVECKTGRDSYVPNKRVTTMQYYPPECLVLGAGTNDYKIDSWLFGFFVSEICIPSSAHMWSKFQNSADPCWRFHLCEACQLEEPRDQSLEKLLRSLLRRDPSRRPSIRETTRAPYFGDVSFSQLECDYPPDELHVKHLFMEKGDIE</sequence>
<protein>
    <submittedName>
        <fullName evidence="2">Protein kinase domain-containing protein</fullName>
    </submittedName>
</protein>
<dbReference type="Gene3D" id="1.10.510.10">
    <property type="entry name" value="Transferase(Phosphotransferase) domain 1"/>
    <property type="match status" value="1"/>
</dbReference>
<dbReference type="GO" id="GO:0004674">
    <property type="term" value="F:protein serine/threonine kinase activity"/>
    <property type="evidence" value="ECO:0007669"/>
    <property type="project" value="UniProtKB-KW"/>
</dbReference>
<dbReference type="PROSITE" id="PS50011">
    <property type="entry name" value="PROTEIN_KINASE_DOM"/>
    <property type="match status" value="1"/>
</dbReference>
<dbReference type="SUPFAM" id="SSF56112">
    <property type="entry name" value="Protein kinase-like (PK-like)"/>
    <property type="match status" value="1"/>
</dbReference>
<dbReference type="Pfam" id="PF00069">
    <property type="entry name" value="Pkinase"/>
    <property type="match status" value="1"/>
</dbReference>
<organism evidence="1 2">
    <name type="scientific">Macrostomum lignano</name>
    <dbReference type="NCBI Taxonomy" id="282301"/>
    <lineage>
        <taxon>Eukaryota</taxon>
        <taxon>Metazoa</taxon>
        <taxon>Spiralia</taxon>
        <taxon>Lophotrochozoa</taxon>
        <taxon>Platyhelminthes</taxon>
        <taxon>Rhabditophora</taxon>
        <taxon>Macrostomorpha</taxon>
        <taxon>Macrostomida</taxon>
        <taxon>Macrostomidae</taxon>
        <taxon>Macrostomum</taxon>
    </lineage>
</organism>
<dbReference type="GO" id="GO:0005524">
    <property type="term" value="F:ATP binding"/>
    <property type="evidence" value="ECO:0007669"/>
    <property type="project" value="UniProtKB-KW"/>
</dbReference>
<dbReference type="AlphaFoldDB" id="A0A1I8H2B9"/>
<accession>A0A1I8H2B9</accession>
<dbReference type="STRING" id="282301.A0A1I8H2B9"/>
<evidence type="ECO:0000313" key="1">
    <source>
        <dbReference type="Proteomes" id="UP000095280"/>
    </source>
</evidence>
<dbReference type="PROSITE" id="PS00108">
    <property type="entry name" value="PROTEIN_KINASE_ST"/>
    <property type="match status" value="1"/>
</dbReference>
<evidence type="ECO:0000313" key="2">
    <source>
        <dbReference type="WBParaSite" id="maker-uti_cns_0004021-snap-gene-0.8-mRNA-1"/>
    </source>
</evidence>
<dbReference type="InterPro" id="IPR011009">
    <property type="entry name" value="Kinase-like_dom_sf"/>
</dbReference>
<dbReference type="InterPro" id="IPR008271">
    <property type="entry name" value="Ser/Thr_kinase_AS"/>
</dbReference>
<name>A0A1I8H2B9_9PLAT</name>
<dbReference type="InterPro" id="IPR000719">
    <property type="entry name" value="Prot_kinase_dom"/>
</dbReference>
<dbReference type="OrthoDB" id="248923at2759"/>
<proteinExistence type="predicted"/>
<dbReference type="PANTHER" id="PTHR24351">
    <property type="entry name" value="RIBOSOMAL PROTEIN S6 KINASE"/>
    <property type="match status" value="1"/>
</dbReference>